<dbReference type="AlphaFoldDB" id="A0A1U7LSZ0"/>
<dbReference type="Proteomes" id="UP000186594">
    <property type="component" value="Unassembled WGS sequence"/>
</dbReference>
<proteinExistence type="predicted"/>
<gene>
    <name evidence="1" type="ORF">NEOLI_000662</name>
</gene>
<reference evidence="1 2" key="1">
    <citation type="submission" date="2016-04" db="EMBL/GenBank/DDBJ databases">
        <title>Evolutionary innovation and constraint leading to complex multicellularity in the Ascomycota.</title>
        <authorList>
            <person name="Cisse O."/>
            <person name="Nguyen A."/>
            <person name="Hewitt D.A."/>
            <person name="Jedd G."/>
            <person name="Stajich J.E."/>
        </authorList>
    </citation>
    <scope>NUCLEOTIDE SEQUENCE [LARGE SCALE GENOMIC DNA]</scope>
    <source>
        <strain evidence="1 2">DAH-3</strain>
    </source>
</reference>
<evidence type="ECO:0000313" key="2">
    <source>
        <dbReference type="Proteomes" id="UP000186594"/>
    </source>
</evidence>
<dbReference type="EMBL" id="LXFE01000322">
    <property type="protein sequence ID" value="OLL25777.1"/>
    <property type="molecule type" value="Genomic_DNA"/>
</dbReference>
<comment type="caution">
    <text evidence="1">The sequence shown here is derived from an EMBL/GenBank/DDBJ whole genome shotgun (WGS) entry which is preliminary data.</text>
</comment>
<dbReference type="OrthoDB" id="288942at2759"/>
<protein>
    <submittedName>
        <fullName evidence="1">Uncharacterized protein</fullName>
    </submittedName>
</protein>
<keyword evidence="2" id="KW-1185">Reference proteome</keyword>
<accession>A0A1U7LSZ0</accession>
<name>A0A1U7LSZ0_NEOID</name>
<organism evidence="1 2">
    <name type="scientific">Neolecta irregularis (strain DAH-3)</name>
    <dbReference type="NCBI Taxonomy" id="1198029"/>
    <lineage>
        <taxon>Eukaryota</taxon>
        <taxon>Fungi</taxon>
        <taxon>Dikarya</taxon>
        <taxon>Ascomycota</taxon>
        <taxon>Taphrinomycotina</taxon>
        <taxon>Neolectales</taxon>
        <taxon>Neolectaceae</taxon>
        <taxon>Neolecta</taxon>
    </lineage>
</organism>
<sequence>MVVKGTPVGNLACQNDSFLQSLKTKVLSCEKVEQSATELGGSQDKIIDKWEIILEDTGNYHVIDND</sequence>
<evidence type="ECO:0000313" key="1">
    <source>
        <dbReference type="EMBL" id="OLL25777.1"/>
    </source>
</evidence>